<proteinExistence type="inferred from homology"/>
<dbReference type="SMART" id="SM01130">
    <property type="entry name" value="DHDPS"/>
    <property type="match status" value="1"/>
</dbReference>
<evidence type="ECO:0000256" key="5">
    <source>
        <dbReference type="PIRSR" id="PIRSR001365-1"/>
    </source>
</evidence>
<dbReference type="GO" id="GO:0008840">
    <property type="term" value="F:4-hydroxy-tetrahydrodipicolinate synthase activity"/>
    <property type="evidence" value="ECO:0007669"/>
    <property type="project" value="TreeGrafter"/>
</dbReference>
<dbReference type="GO" id="GO:0044281">
    <property type="term" value="P:small molecule metabolic process"/>
    <property type="evidence" value="ECO:0007669"/>
    <property type="project" value="UniProtKB-ARBA"/>
</dbReference>
<sequence>MTLKNNFHISVPTAFDTQDETLNIGATLDHIHNLADKGIKSVLVSGSNGEQHSMTTDEKIQLIDAIQADEEWPAEFEFIFGLSNVRLSEAVKLASAIAKADKIKAALIGFPPYILPTQEEAVSYVKTILTALDGKDAILYNNPKRTGFDLELDSIVELAKSEQVIGLKESGNPQKVVDLHDKLKKDFLYFIGGESNILTKRAVGFNAMSSVLGNLDPELFQFYFESLSDEDVDNDDKRAIQQRINKLARAVRIPQMKRLITEDENVDMGVGRAPLGM</sequence>
<feature type="active site" description="Proton donor/acceptor" evidence="5">
    <location>
        <position position="140"/>
    </location>
</feature>
<keyword evidence="7" id="KW-1185">Reference proteome</keyword>
<keyword evidence="3" id="KW-0704">Schiff base</keyword>
<dbReference type="InterPro" id="IPR002220">
    <property type="entry name" value="DapA-like"/>
</dbReference>
<reference evidence="6 7" key="1">
    <citation type="journal article" date="2015" name="Genome Announc.">
        <title>Expanding the biotechnology potential of lactobacilli through comparative genomics of 213 strains and associated genera.</title>
        <authorList>
            <person name="Sun Z."/>
            <person name="Harris H.M."/>
            <person name="McCann A."/>
            <person name="Guo C."/>
            <person name="Argimon S."/>
            <person name="Zhang W."/>
            <person name="Yang X."/>
            <person name="Jeffery I.B."/>
            <person name="Cooney J.C."/>
            <person name="Kagawa T.F."/>
            <person name="Liu W."/>
            <person name="Song Y."/>
            <person name="Salvetti E."/>
            <person name="Wrobel A."/>
            <person name="Rasinkangas P."/>
            <person name="Parkhill J."/>
            <person name="Rea M.C."/>
            <person name="O'Sullivan O."/>
            <person name="Ritari J."/>
            <person name="Douillard F.P."/>
            <person name="Paul Ross R."/>
            <person name="Yang R."/>
            <person name="Briner A.E."/>
            <person name="Felis G.E."/>
            <person name="de Vos W.M."/>
            <person name="Barrangou R."/>
            <person name="Klaenhammer T.R."/>
            <person name="Caufield P.W."/>
            <person name="Cui Y."/>
            <person name="Zhang H."/>
            <person name="O'Toole P.W."/>
        </authorList>
    </citation>
    <scope>NUCLEOTIDE SEQUENCE [LARGE SCALE GENOMIC DNA]</scope>
    <source>
        <strain evidence="6 7">DSM 23026</strain>
    </source>
</reference>
<dbReference type="CDD" id="cd00408">
    <property type="entry name" value="DHDPS-like"/>
    <property type="match status" value="1"/>
</dbReference>
<dbReference type="InterPro" id="IPR013785">
    <property type="entry name" value="Aldolase_TIM"/>
</dbReference>
<name>A0A0R2NL68_9LACO</name>
<dbReference type="RefSeq" id="WP_057799461.1">
    <property type="nucleotide sequence ID" value="NZ_BJZZ01000016.1"/>
</dbReference>
<dbReference type="Proteomes" id="UP000051249">
    <property type="component" value="Unassembled WGS sequence"/>
</dbReference>
<evidence type="ECO:0000256" key="4">
    <source>
        <dbReference type="PIRNR" id="PIRNR001365"/>
    </source>
</evidence>
<evidence type="ECO:0000313" key="7">
    <source>
        <dbReference type="Proteomes" id="UP000051249"/>
    </source>
</evidence>
<dbReference type="SUPFAM" id="SSF51569">
    <property type="entry name" value="Aldolase"/>
    <property type="match status" value="1"/>
</dbReference>
<dbReference type="AlphaFoldDB" id="A0A0R2NL68"/>
<comment type="similarity">
    <text evidence="1 4">Belongs to the DapA family.</text>
</comment>
<evidence type="ECO:0008006" key="8">
    <source>
        <dbReference type="Google" id="ProtNLM"/>
    </source>
</evidence>
<dbReference type="OrthoDB" id="9782828at2"/>
<accession>A0A0R2NL68</accession>
<comment type="caution">
    <text evidence="6">The sequence shown here is derived from an EMBL/GenBank/DDBJ whole genome shotgun (WGS) entry which is preliminary data.</text>
</comment>
<dbReference type="PROSITE" id="PS00666">
    <property type="entry name" value="DHDPS_2"/>
    <property type="match status" value="1"/>
</dbReference>
<dbReference type="PATRIC" id="fig|480391.4.peg.459"/>
<evidence type="ECO:0000256" key="3">
    <source>
        <dbReference type="ARBA" id="ARBA00023270"/>
    </source>
</evidence>
<keyword evidence="2 4" id="KW-0456">Lyase</keyword>
<organism evidence="6 7">
    <name type="scientific">Pediococcus argentinicus</name>
    <dbReference type="NCBI Taxonomy" id="480391"/>
    <lineage>
        <taxon>Bacteria</taxon>
        <taxon>Bacillati</taxon>
        <taxon>Bacillota</taxon>
        <taxon>Bacilli</taxon>
        <taxon>Lactobacillales</taxon>
        <taxon>Lactobacillaceae</taxon>
        <taxon>Pediococcus</taxon>
    </lineage>
</organism>
<dbReference type="InterPro" id="IPR020625">
    <property type="entry name" value="Schiff_base-form_aldolases_AS"/>
</dbReference>
<evidence type="ECO:0000256" key="1">
    <source>
        <dbReference type="ARBA" id="ARBA00007592"/>
    </source>
</evidence>
<dbReference type="PANTHER" id="PTHR12128">
    <property type="entry name" value="DIHYDRODIPICOLINATE SYNTHASE"/>
    <property type="match status" value="1"/>
</dbReference>
<protein>
    <recommendedName>
        <fullName evidence="8">Dihydrodipicolinate synthase</fullName>
    </recommendedName>
</protein>
<evidence type="ECO:0000313" key="6">
    <source>
        <dbReference type="EMBL" id="KRO25120.1"/>
    </source>
</evidence>
<gene>
    <name evidence="6" type="ORF">IV88_GL000453</name>
</gene>
<dbReference type="PANTHER" id="PTHR12128:SF66">
    <property type="entry name" value="4-HYDROXY-2-OXOGLUTARATE ALDOLASE, MITOCHONDRIAL"/>
    <property type="match status" value="1"/>
</dbReference>
<dbReference type="PRINTS" id="PR00146">
    <property type="entry name" value="DHPICSNTHASE"/>
</dbReference>
<feature type="active site" description="Schiff-base intermediate with substrate" evidence="5">
    <location>
        <position position="168"/>
    </location>
</feature>
<dbReference type="EMBL" id="JQCQ01000016">
    <property type="protein sequence ID" value="KRO25120.1"/>
    <property type="molecule type" value="Genomic_DNA"/>
</dbReference>
<dbReference type="Gene3D" id="3.20.20.70">
    <property type="entry name" value="Aldolase class I"/>
    <property type="match status" value="1"/>
</dbReference>
<dbReference type="Pfam" id="PF00701">
    <property type="entry name" value="DHDPS"/>
    <property type="match status" value="1"/>
</dbReference>
<evidence type="ECO:0000256" key="2">
    <source>
        <dbReference type="ARBA" id="ARBA00023239"/>
    </source>
</evidence>
<dbReference type="PIRSF" id="PIRSF001365">
    <property type="entry name" value="DHDPS"/>
    <property type="match status" value="1"/>
</dbReference>